<dbReference type="STRING" id="334426.A0A158PHY5"/>
<accession>A0A158PHY5</accession>
<reference evidence="4" key="1">
    <citation type="submission" date="2016-04" db="UniProtKB">
        <authorList>
            <consortium name="WormBaseParasite"/>
        </authorList>
    </citation>
    <scope>IDENTIFICATION</scope>
</reference>
<name>A0A158PHY5_ANGCS</name>
<sequence length="408" mass="46324">MAIKQKAPGQLGMFQSRTEIPQLGKPEWKCEALPATPKNCCVESKSAQSALTKPIHQSKSVRPEPPRAYRGKTMMQRFGEKLQSFTTVASDYSRRIGRFCHKIAHKGMQAVQTVVLYLWAFLKALFYTNVPSKTLPSTPRPFLAKKPDSGSFSKVEFNPNELSTAYEMEKINTTDLAPQKELDCSTQFAPIPFERHDFREEEIHVERTVPQAMPRKNSNSKALYQDYSGYMHQQEKQYFTDTSLDTLQSGASAYIEENPMFRLPTPTPPAPPPPTKPIRIDSVVHGREDVDQGDRETCQNNETNQKRKDPPGIGKLPADVMAELHGTQKMRQEREASVQREMTQSCHPDMAQWKTAENDSRYDRSASATPFRASSVGPTMRRLEQVVSRLDDTSDNEAQYVFRQARLC</sequence>
<proteinExistence type="predicted"/>
<evidence type="ECO:0000313" key="4">
    <source>
        <dbReference type="WBParaSite" id="ACOC_0000690501-mRNA-1"/>
    </source>
</evidence>
<dbReference type="EMBL" id="UYYA01003987">
    <property type="protein sequence ID" value="VDM58491.1"/>
    <property type="molecule type" value="Genomic_DNA"/>
</dbReference>
<feature type="region of interest" description="Disordered" evidence="1">
    <location>
        <begin position="289"/>
        <end position="316"/>
    </location>
</feature>
<dbReference type="Proteomes" id="UP000267027">
    <property type="component" value="Unassembled WGS sequence"/>
</dbReference>
<reference evidence="2 3" key="2">
    <citation type="submission" date="2018-11" db="EMBL/GenBank/DDBJ databases">
        <authorList>
            <consortium name="Pathogen Informatics"/>
        </authorList>
    </citation>
    <scope>NUCLEOTIDE SEQUENCE [LARGE SCALE GENOMIC DNA]</scope>
    <source>
        <strain evidence="2 3">Costa Rica</strain>
    </source>
</reference>
<keyword evidence="3" id="KW-1185">Reference proteome</keyword>
<dbReference type="AlphaFoldDB" id="A0A158PHY5"/>
<evidence type="ECO:0000256" key="1">
    <source>
        <dbReference type="SAM" id="MobiDB-lite"/>
    </source>
</evidence>
<gene>
    <name evidence="2" type="ORF">ACOC_LOCUS6906</name>
</gene>
<organism evidence="4">
    <name type="scientific">Angiostrongylus costaricensis</name>
    <name type="common">Nematode worm</name>
    <dbReference type="NCBI Taxonomy" id="334426"/>
    <lineage>
        <taxon>Eukaryota</taxon>
        <taxon>Metazoa</taxon>
        <taxon>Ecdysozoa</taxon>
        <taxon>Nematoda</taxon>
        <taxon>Chromadorea</taxon>
        <taxon>Rhabditida</taxon>
        <taxon>Rhabditina</taxon>
        <taxon>Rhabditomorpha</taxon>
        <taxon>Strongyloidea</taxon>
        <taxon>Metastrongylidae</taxon>
        <taxon>Angiostrongylus</taxon>
    </lineage>
</organism>
<evidence type="ECO:0000313" key="3">
    <source>
        <dbReference type="Proteomes" id="UP000267027"/>
    </source>
</evidence>
<dbReference type="WBParaSite" id="ACOC_0000690501-mRNA-1">
    <property type="protein sequence ID" value="ACOC_0000690501-mRNA-1"/>
    <property type="gene ID" value="ACOC_0000690501"/>
</dbReference>
<dbReference type="OrthoDB" id="5863642at2759"/>
<evidence type="ECO:0000313" key="2">
    <source>
        <dbReference type="EMBL" id="VDM58491.1"/>
    </source>
</evidence>
<feature type="region of interest" description="Disordered" evidence="1">
    <location>
        <begin position="354"/>
        <end position="376"/>
    </location>
</feature>
<protein>
    <submittedName>
        <fullName evidence="2 4">Uncharacterized protein</fullName>
    </submittedName>
</protein>